<feature type="compositionally biased region" description="Low complexity" evidence="8">
    <location>
        <begin position="946"/>
        <end position="956"/>
    </location>
</feature>
<dbReference type="GO" id="GO:0004673">
    <property type="term" value="F:protein histidine kinase activity"/>
    <property type="evidence" value="ECO:0007669"/>
    <property type="project" value="UniProtKB-EC"/>
</dbReference>
<keyword evidence="7 9" id="KW-1133">Transmembrane helix</keyword>
<evidence type="ECO:0000256" key="1">
    <source>
        <dbReference type="ARBA" id="ARBA00000085"/>
    </source>
</evidence>
<dbReference type="InterPro" id="IPR050428">
    <property type="entry name" value="TCS_sensor_his_kinase"/>
</dbReference>
<keyword evidence="9" id="KW-0472">Membrane</keyword>
<evidence type="ECO:0000256" key="5">
    <source>
        <dbReference type="ARBA" id="ARBA00022692"/>
    </source>
</evidence>
<accession>A0A1I0VVS2</accession>
<reference evidence="11 14" key="3">
    <citation type="submission" date="2017-12" db="EMBL/GenBank/DDBJ databases">
        <title>Pharmacopeia of the Arctic Ocean.</title>
        <authorList>
            <person name="Collins E."/>
            <person name="Ducluzeau A.-L."/>
        </authorList>
    </citation>
    <scope>NUCLEOTIDE SEQUENCE [LARGE SCALE GENOMIC DNA]</scope>
    <source>
        <strain evidence="11 14">DSM 23325</strain>
    </source>
</reference>
<gene>
    <name evidence="11" type="ORF">CXG46_18900</name>
    <name evidence="12" type="ORF">SAMN05192575_101500</name>
</gene>
<dbReference type="Gene3D" id="6.10.340.10">
    <property type="match status" value="1"/>
</dbReference>
<protein>
    <recommendedName>
        <fullName evidence="2">histidine kinase</fullName>
        <ecNumber evidence="2">2.7.13.3</ecNumber>
    </recommendedName>
</protein>
<reference evidence="13" key="2">
    <citation type="submission" date="2016-10" db="EMBL/GenBank/DDBJ databases">
        <authorList>
            <person name="Varghese N."/>
            <person name="Submissions S."/>
        </authorList>
    </citation>
    <scope>NUCLEOTIDE SEQUENCE [LARGE SCALE GENOMIC DNA]</scope>
    <source>
        <strain evidence="13">CGMCC 1.10697</strain>
    </source>
</reference>
<dbReference type="STRING" id="748909.SAMN05192575_101500"/>
<dbReference type="SUPFAM" id="SSF55874">
    <property type="entry name" value="ATPase domain of HSP90 chaperone/DNA topoisomerase II/histidine kinase"/>
    <property type="match status" value="1"/>
</dbReference>
<feature type="compositionally biased region" description="Acidic residues" evidence="8">
    <location>
        <begin position="857"/>
        <end position="894"/>
    </location>
</feature>
<dbReference type="OrthoDB" id="4652229at2"/>
<feature type="region of interest" description="Disordered" evidence="8">
    <location>
        <begin position="1021"/>
        <end position="1081"/>
    </location>
</feature>
<dbReference type="PANTHER" id="PTHR45436:SF5">
    <property type="entry name" value="SENSOR HISTIDINE KINASE TRCS"/>
    <property type="match status" value="1"/>
</dbReference>
<keyword evidence="4" id="KW-0808">Transferase</keyword>
<dbReference type="EMBL" id="PJBV01000035">
    <property type="protein sequence ID" value="PKH37515.1"/>
    <property type="molecule type" value="Genomic_DNA"/>
</dbReference>
<dbReference type="GO" id="GO:0000160">
    <property type="term" value="P:phosphorelay signal transduction system"/>
    <property type="evidence" value="ECO:0007669"/>
    <property type="project" value="TreeGrafter"/>
</dbReference>
<feature type="compositionally biased region" description="Acidic residues" evidence="8">
    <location>
        <begin position="819"/>
        <end position="840"/>
    </location>
</feature>
<evidence type="ECO:0000313" key="12">
    <source>
        <dbReference type="EMBL" id="SFA80414.1"/>
    </source>
</evidence>
<evidence type="ECO:0000256" key="8">
    <source>
        <dbReference type="SAM" id="MobiDB-lite"/>
    </source>
</evidence>
<dbReference type="InterPro" id="IPR003594">
    <property type="entry name" value="HATPase_dom"/>
</dbReference>
<dbReference type="Proteomes" id="UP000199113">
    <property type="component" value="Unassembled WGS sequence"/>
</dbReference>
<name>A0A1I0VVS2_9ACTN</name>
<feature type="compositionally biased region" description="Basic and acidic residues" evidence="8">
    <location>
        <begin position="642"/>
        <end position="666"/>
    </location>
</feature>
<evidence type="ECO:0000256" key="9">
    <source>
        <dbReference type="SAM" id="Phobius"/>
    </source>
</evidence>
<dbReference type="InterPro" id="IPR005467">
    <property type="entry name" value="His_kinase_dom"/>
</dbReference>
<keyword evidence="5 9" id="KW-0812">Transmembrane</keyword>
<feature type="compositionally biased region" description="Low complexity" evidence="8">
    <location>
        <begin position="774"/>
        <end position="783"/>
    </location>
</feature>
<proteinExistence type="predicted"/>
<feature type="compositionally biased region" description="Low complexity" evidence="8">
    <location>
        <begin position="1060"/>
        <end position="1074"/>
    </location>
</feature>
<dbReference type="Proteomes" id="UP000233565">
    <property type="component" value="Unassembled WGS sequence"/>
</dbReference>
<organism evidence="12 13">
    <name type="scientific">Nocardioides alpinus</name>
    <dbReference type="NCBI Taxonomy" id="748909"/>
    <lineage>
        <taxon>Bacteria</taxon>
        <taxon>Bacillati</taxon>
        <taxon>Actinomycetota</taxon>
        <taxon>Actinomycetes</taxon>
        <taxon>Propionibacteriales</taxon>
        <taxon>Nocardioidaceae</taxon>
        <taxon>Nocardioides</taxon>
    </lineage>
</organism>
<dbReference type="GO" id="GO:0005886">
    <property type="term" value="C:plasma membrane"/>
    <property type="evidence" value="ECO:0007669"/>
    <property type="project" value="TreeGrafter"/>
</dbReference>
<dbReference type="RefSeq" id="WP_091193798.1">
    <property type="nucleotide sequence ID" value="NZ_FOKC01000001.1"/>
</dbReference>
<reference evidence="12" key="1">
    <citation type="submission" date="2016-10" db="EMBL/GenBank/DDBJ databases">
        <authorList>
            <person name="de Groot N.N."/>
        </authorList>
    </citation>
    <scope>NUCLEOTIDE SEQUENCE [LARGE SCALE GENOMIC DNA]</scope>
    <source>
        <strain evidence="12">CGMCC 1.10697</strain>
    </source>
</reference>
<dbReference type="SMART" id="SM00387">
    <property type="entry name" value="HATPase_c"/>
    <property type="match status" value="1"/>
</dbReference>
<evidence type="ECO:0000256" key="2">
    <source>
        <dbReference type="ARBA" id="ARBA00012438"/>
    </source>
</evidence>
<evidence type="ECO:0000256" key="6">
    <source>
        <dbReference type="ARBA" id="ARBA00022777"/>
    </source>
</evidence>
<feature type="region of interest" description="Disordered" evidence="8">
    <location>
        <begin position="634"/>
        <end position="681"/>
    </location>
</feature>
<evidence type="ECO:0000313" key="11">
    <source>
        <dbReference type="EMBL" id="PKH37515.1"/>
    </source>
</evidence>
<dbReference type="Gene3D" id="3.30.565.10">
    <property type="entry name" value="Histidine kinase-like ATPase, C-terminal domain"/>
    <property type="match status" value="1"/>
</dbReference>
<evidence type="ECO:0000313" key="13">
    <source>
        <dbReference type="Proteomes" id="UP000199113"/>
    </source>
</evidence>
<comment type="catalytic activity">
    <reaction evidence="1">
        <text>ATP + protein L-histidine = ADP + protein N-phospho-L-histidine.</text>
        <dbReference type="EC" id="2.7.13.3"/>
    </reaction>
</comment>
<dbReference type="AlphaFoldDB" id="A0A1I0VVS2"/>
<dbReference type="Pfam" id="PF02518">
    <property type="entry name" value="HATPase_c"/>
    <property type="match status" value="1"/>
</dbReference>
<dbReference type="EMBL" id="FOKC01000001">
    <property type="protein sequence ID" value="SFA80414.1"/>
    <property type="molecule type" value="Genomic_DNA"/>
</dbReference>
<keyword evidence="3" id="KW-0597">Phosphoprotein</keyword>
<keyword evidence="14" id="KW-1185">Reference proteome</keyword>
<dbReference type="PROSITE" id="PS50109">
    <property type="entry name" value="HIS_KIN"/>
    <property type="match status" value="1"/>
</dbReference>
<evidence type="ECO:0000256" key="3">
    <source>
        <dbReference type="ARBA" id="ARBA00022553"/>
    </source>
</evidence>
<sequence length="1081" mass="112692">MTQDAAQPRKGAGISVAGWPLRRKMALALAIPLLLAATLGGLRVQGDLADSRQAASSAQQVTIIQPAVDYLTASEAAMVAAQSDSAASQGDLIDAIDDINTFAETLVQQRDSADLDDVQAAHVDALLDLSQAMRAEGAEDLGPATWIALVRQLESSVSQLITSVNAAQKTPEPRLEQLSQTMSGRLSLALQQGLVATSLAQSSSQELFSEIGVEAAAIDRLAGSVEGAEEQTAQLRTQNTNHAAQIRDDSATNLDGRDAYTPYDEITATLIGGVTDSLDEAASDAQRNAAIGAFLTLLALAAAILIAYVIARSLLDPISKVREGALAVARHRLPDAVARIRAGQEPEPIKTIDVTTNEEIGQVARAVDDLHRQAIHLASGEAQLRQTVNAMFVTLSRRSNSLVNQQLAQIERLEHDEEDPKRLESLFRLDHLASRMRRTADSLLILADAPNRAAGQFSLTAGEALQAATSAVQDYQRVQILSHLGTRIGDDAAADVVHLLTELVDNALTYSPPTEPVRLAAKLGDDGVTITITDAGLGVPPAELEQLNSDLAHGAEATPDTARRMGLFVVSRLAERHGIVAQLSRNPGGGMTATVLLPPAILPELPQTAAPAAGAAAGAATAVAAATVLESRTVETVTAPAESKRESRNRSRAEKAQAKAAEKAAERAAATEAKLAESTRAAEAKAAETKAADTRAADSPAAGAVAAAAAAAVADPVTPRTDETAAGTPERPSLESLLPRREPGANIPRTGADAFLPPETSGETGPLFAKRTPEPASDAGSSESADEPGTERKVASVVPITALASRQRAQAEQARVAEEQVEEPVAEEPAVDEPVVEETVEPARAHDPLSDPLPADAYDEPADEPADETVEVDEEPEPAAELDEPGDVEVDADDPLGLGASPRQQESVAASTDEPAEEPVAAEVAAEETVAEPDAEPDEPAEEPAAEAPAAAVAAARSANGLTHNGAEPARAGGDSPIFKSMRSGWLADEGEGEWHQTEVDRGWEIAEHVEVAAVAESTVTGLPRRAPGERLVPGSVTPPTAAKTRDPEAIRRRLQAHTAGVSRGRRAAQSSSQHTEAGPA</sequence>
<evidence type="ECO:0000259" key="10">
    <source>
        <dbReference type="PROSITE" id="PS50109"/>
    </source>
</evidence>
<feature type="region of interest" description="Disordered" evidence="8">
    <location>
        <begin position="712"/>
        <end position="978"/>
    </location>
</feature>
<evidence type="ECO:0000313" key="14">
    <source>
        <dbReference type="Proteomes" id="UP000233565"/>
    </source>
</evidence>
<feature type="transmembrane region" description="Helical" evidence="9">
    <location>
        <begin position="289"/>
        <end position="311"/>
    </location>
</feature>
<evidence type="ECO:0000256" key="7">
    <source>
        <dbReference type="ARBA" id="ARBA00022989"/>
    </source>
</evidence>
<feature type="compositionally biased region" description="Acidic residues" evidence="8">
    <location>
        <begin position="925"/>
        <end position="945"/>
    </location>
</feature>
<dbReference type="EC" id="2.7.13.3" evidence="2"/>
<dbReference type="InterPro" id="IPR036890">
    <property type="entry name" value="HATPase_C_sf"/>
</dbReference>
<feature type="domain" description="Histidine kinase" evidence="10">
    <location>
        <begin position="496"/>
        <end position="601"/>
    </location>
</feature>
<dbReference type="PANTHER" id="PTHR45436">
    <property type="entry name" value="SENSOR HISTIDINE KINASE YKOH"/>
    <property type="match status" value="1"/>
</dbReference>
<evidence type="ECO:0000256" key="4">
    <source>
        <dbReference type="ARBA" id="ARBA00022679"/>
    </source>
</evidence>
<keyword evidence="6 12" id="KW-0418">Kinase</keyword>